<accession>A0A413MEU0</accession>
<keyword evidence="4 6" id="KW-0233">DNA recombination</keyword>
<evidence type="ECO:0000313" key="9">
    <source>
        <dbReference type="EMBL" id="RGZ19997.1"/>
    </source>
</evidence>
<dbReference type="GO" id="GO:0006310">
    <property type="term" value="P:DNA recombination"/>
    <property type="evidence" value="ECO:0007669"/>
    <property type="project" value="UniProtKB-UniRule"/>
</dbReference>
<feature type="domain" description="Holliday junction DNA helicase RuvA C-terminal" evidence="8">
    <location>
        <begin position="161"/>
        <end position="204"/>
    </location>
</feature>
<evidence type="ECO:0000313" key="10">
    <source>
        <dbReference type="Proteomes" id="UP000285209"/>
    </source>
</evidence>
<evidence type="ECO:0000259" key="7">
    <source>
        <dbReference type="Pfam" id="PF01330"/>
    </source>
</evidence>
<dbReference type="InterPro" id="IPR010994">
    <property type="entry name" value="RuvA_2-like"/>
</dbReference>
<dbReference type="Gene3D" id="1.10.150.20">
    <property type="entry name" value="5' to 3' exonuclease, C-terminal subdomain"/>
    <property type="match status" value="1"/>
</dbReference>
<dbReference type="Proteomes" id="UP000285209">
    <property type="component" value="Unassembled WGS sequence"/>
</dbReference>
<dbReference type="SUPFAM" id="SSF50249">
    <property type="entry name" value="Nucleic acid-binding proteins"/>
    <property type="match status" value="1"/>
</dbReference>
<dbReference type="Gene3D" id="1.10.8.10">
    <property type="entry name" value="DNA helicase RuvA subunit, C-terminal domain"/>
    <property type="match status" value="1"/>
</dbReference>
<protein>
    <recommendedName>
        <fullName evidence="6">Holliday junction branch migration complex subunit RuvA</fullName>
    </recommendedName>
</protein>
<evidence type="ECO:0000256" key="3">
    <source>
        <dbReference type="ARBA" id="ARBA00023125"/>
    </source>
</evidence>
<keyword evidence="1 6" id="KW-0963">Cytoplasm</keyword>
<dbReference type="AlphaFoldDB" id="A0A413MEU0"/>
<feature type="region of interest" description="Domain III" evidence="6">
    <location>
        <begin position="156"/>
        <end position="206"/>
    </location>
</feature>
<dbReference type="NCBIfam" id="TIGR00084">
    <property type="entry name" value="ruvA"/>
    <property type="match status" value="1"/>
</dbReference>
<comment type="subcellular location">
    <subcellularLocation>
        <location evidence="6">Cytoplasm</location>
    </subcellularLocation>
</comment>
<dbReference type="InterPro" id="IPR000085">
    <property type="entry name" value="RuvA"/>
</dbReference>
<dbReference type="InterPro" id="IPR013849">
    <property type="entry name" value="DNA_helicase_Holl-junc_RuvA_I"/>
</dbReference>
<dbReference type="Gene3D" id="2.40.50.140">
    <property type="entry name" value="Nucleic acid-binding proteins"/>
    <property type="match status" value="1"/>
</dbReference>
<dbReference type="InterPro" id="IPR036267">
    <property type="entry name" value="RuvA_C_sf"/>
</dbReference>
<dbReference type="InterPro" id="IPR012340">
    <property type="entry name" value="NA-bd_OB-fold"/>
</dbReference>
<proteinExistence type="inferred from homology"/>
<dbReference type="InterPro" id="IPR011114">
    <property type="entry name" value="RuvA_C"/>
</dbReference>
<comment type="caution">
    <text evidence="9">The sequence shown here is derived from an EMBL/GenBank/DDBJ whole genome shotgun (WGS) entry which is preliminary data.</text>
</comment>
<dbReference type="GO" id="GO:0009378">
    <property type="term" value="F:four-way junction helicase activity"/>
    <property type="evidence" value="ECO:0007669"/>
    <property type="project" value="InterPro"/>
</dbReference>
<gene>
    <name evidence="6" type="primary">ruvA</name>
    <name evidence="9" type="ORF">DXA03_00310</name>
</gene>
<dbReference type="Pfam" id="PF14520">
    <property type="entry name" value="HHH_5"/>
    <property type="match status" value="1"/>
</dbReference>
<evidence type="ECO:0000259" key="8">
    <source>
        <dbReference type="Pfam" id="PF07499"/>
    </source>
</evidence>
<comment type="subunit">
    <text evidence="6">Homotetramer. Forms an RuvA(8)-RuvB(12)-Holliday junction (HJ) complex. HJ DNA is sandwiched between 2 RuvA tetramers; dsDNA enters through RuvA and exits via RuvB. An RuvB hexamer assembles on each DNA strand where it exits the tetramer. Each RuvB hexamer is contacted by two RuvA subunits (via domain III) on 2 adjacent RuvB subunits; this complex drives branch migration. In the full resolvosome a probable DNA-RuvA(4)-RuvB(12)-RuvC(2) complex forms which resolves the HJ.</text>
</comment>
<dbReference type="HAMAP" id="MF_00031">
    <property type="entry name" value="DNA_HJ_migration_RuvA"/>
    <property type="match status" value="1"/>
</dbReference>
<evidence type="ECO:0000256" key="4">
    <source>
        <dbReference type="ARBA" id="ARBA00023172"/>
    </source>
</evidence>
<reference evidence="9 10" key="1">
    <citation type="submission" date="2018-08" db="EMBL/GenBank/DDBJ databases">
        <title>A genome reference for cultivated species of the human gut microbiota.</title>
        <authorList>
            <person name="Zou Y."/>
            <person name="Xue W."/>
            <person name="Luo G."/>
        </authorList>
    </citation>
    <scope>NUCLEOTIDE SEQUENCE [LARGE SCALE GENOMIC DNA]</scope>
    <source>
        <strain evidence="9 10">AM54-25XD</strain>
    </source>
</reference>
<comment type="caution">
    <text evidence="6">Lacks conserved residue(s) required for the propagation of feature annotation.</text>
</comment>
<name>A0A413MEU0_9FIRM</name>
<evidence type="ECO:0000256" key="6">
    <source>
        <dbReference type="HAMAP-Rule" id="MF_00031"/>
    </source>
</evidence>
<evidence type="ECO:0000256" key="2">
    <source>
        <dbReference type="ARBA" id="ARBA00022763"/>
    </source>
</evidence>
<feature type="domain" description="DNA helicase Holliday junction RuvA type" evidence="7">
    <location>
        <begin position="4"/>
        <end position="65"/>
    </location>
</feature>
<evidence type="ECO:0000256" key="1">
    <source>
        <dbReference type="ARBA" id="ARBA00022490"/>
    </source>
</evidence>
<dbReference type="Pfam" id="PF01330">
    <property type="entry name" value="RuvA_N"/>
    <property type="match status" value="1"/>
</dbReference>
<dbReference type="GO" id="GO:0005737">
    <property type="term" value="C:cytoplasm"/>
    <property type="evidence" value="ECO:0007669"/>
    <property type="project" value="UniProtKB-SubCell"/>
</dbReference>
<feature type="region of interest" description="Domain I" evidence="6">
    <location>
        <begin position="4"/>
        <end position="67"/>
    </location>
</feature>
<evidence type="ECO:0000256" key="5">
    <source>
        <dbReference type="ARBA" id="ARBA00023204"/>
    </source>
</evidence>
<organism evidence="9 10">
    <name type="scientific">Agathobacter rectalis</name>
    <dbReference type="NCBI Taxonomy" id="39491"/>
    <lineage>
        <taxon>Bacteria</taxon>
        <taxon>Bacillati</taxon>
        <taxon>Bacillota</taxon>
        <taxon>Clostridia</taxon>
        <taxon>Lachnospirales</taxon>
        <taxon>Lachnospiraceae</taxon>
        <taxon>Agathobacter</taxon>
    </lineage>
</organism>
<dbReference type="GO" id="GO:0000400">
    <property type="term" value="F:four-way junction DNA binding"/>
    <property type="evidence" value="ECO:0007669"/>
    <property type="project" value="UniProtKB-UniRule"/>
</dbReference>
<comment type="similarity">
    <text evidence="6">Belongs to the RuvA family.</text>
</comment>
<dbReference type="GO" id="GO:0009379">
    <property type="term" value="C:Holliday junction helicase complex"/>
    <property type="evidence" value="ECO:0007669"/>
    <property type="project" value="InterPro"/>
</dbReference>
<keyword evidence="5 6" id="KW-0234">DNA repair</keyword>
<dbReference type="GO" id="GO:0006281">
    <property type="term" value="P:DNA repair"/>
    <property type="evidence" value="ECO:0007669"/>
    <property type="project" value="UniProtKB-UniRule"/>
</dbReference>
<dbReference type="Pfam" id="PF07499">
    <property type="entry name" value="RuvA_C"/>
    <property type="match status" value="1"/>
</dbReference>
<dbReference type="GO" id="GO:0048476">
    <property type="term" value="C:Holliday junction resolvase complex"/>
    <property type="evidence" value="ECO:0007669"/>
    <property type="project" value="UniProtKB-UniRule"/>
</dbReference>
<sequence>MDSMYAYIKGELAEKNIDSIVVEAAGVGYLIYIPTQYFDMLPDEGEDVKIYTYLCVREDAMILYGFLSKDDLEIFKLLITVSGIGPKGGLAILSTLSADDLRFAILSGDSKAISKAPGIGAKTAQRVILDLKDKLSLEDAFEKKLENQTSGAVSSMNSTVKNDAVMALNALGYSSTESLKAVSKVDITEDMDVEDVLKFALKNMAD</sequence>
<keyword evidence="3 6" id="KW-0238">DNA-binding</keyword>
<dbReference type="SUPFAM" id="SSF46929">
    <property type="entry name" value="DNA helicase RuvA subunit, C-terminal domain"/>
    <property type="match status" value="1"/>
</dbReference>
<comment type="function">
    <text evidence="6">The RuvA-RuvB-RuvC complex processes Holliday junction (HJ) DNA during genetic recombination and DNA repair, while the RuvA-RuvB complex plays an important role in the rescue of blocked DNA replication forks via replication fork reversal (RFR). RuvA specifically binds to HJ cruciform DNA, conferring on it an open structure. The RuvB hexamer acts as an ATP-dependent pump, pulling dsDNA into and through the RuvAB complex. HJ branch migration allows RuvC to scan DNA until it finds its consensus sequence, where it cleaves and resolves the cruciform DNA.</text>
</comment>
<keyword evidence="2 6" id="KW-0227">DNA damage</keyword>
<dbReference type="SUPFAM" id="SSF47781">
    <property type="entry name" value="RuvA domain 2-like"/>
    <property type="match status" value="1"/>
</dbReference>
<dbReference type="GO" id="GO:0005524">
    <property type="term" value="F:ATP binding"/>
    <property type="evidence" value="ECO:0007669"/>
    <property type="project" value="InterPro"/>
</dbReference>
<dbReference type="EMBL" id="QSDV01000001">
    <property type="protein sequence ID" value="RGZ19997.1"/>
    <property type="molecule type" value="Genomic_DNA"/>
</dbReference>
<dbReference type="CDD" id="cd14332">
    <property type="entry name" value="UBA_RuvA_C"/>
    <property type="match status" value="1"/>
</dbReference>
<comment type="domain">
    <text evidence="6">Has three domains with a flexible linker between the domains II and III and assumes an 'L' shape. Domain III is highly mobile and contacts RuvB.</text>
</comment>